<dbReference type="PROSITE" id="PS50889">
    <property type="entry name" value="S4"/>
    <property type="match status" value="1"/>
</dbReference>
<dbReference type="Proteomes" id="UP000002313">
    <property type="component" value="Chromosome V"/>
</dbReference>
<dbReference type="GO" id="GO:0009982">
    <property type="term" value="F:pseudouridine synthase activity"/>
    <property type="evidence" value="ECO:0007669"/>
    <property type="project" value="InterPro"/>
</dbReference>
<evidence type="ECO:0000256" key="1">
    <source>
        <dbReference type="PROSITE-ProRule" id="PRU00182"/>
    </source>
</evidence>
<dbReference type="PANTHER" id="PTHR21600:SF40">
    <property type="entry name" value="PSEUDOURIDYLATE SYNTHASE RPUSD2"/>
    <property type="match status" value="1"/>
</dbReference>
<evidence type="ECO:0000259" key="2">
    <source>
        <dbReference type="Pfam" id="PF00849"/>
    </source>
</evidence>
<reference evidence="3 4" key="2">
    <citation type="journal article" date="2012" name="Proc. Natl. Acad. Sci. U.S.A.">
        <title>Gain and loss of multiple functionally related, horizontally transferred genes in the reduced genomes of two microsporidian parasites.</title>
        <authorList>
            <person name="Pombert J.-F."/>
            <person name="Selman M."/>
            <person name="Burki F."/>
            <person name="Bardell F.T."/>
            <person name="Farinelli L."/>
            <person name="Solter L.F."/>
            <person name="Whitman D.W."/>
            <person name="Weiss L.M."/>
            <person name="Corradi N."/>
            <person name="Keeling P.J."/>
        </authorList>
    </citation>
    <scope>NUCLEOTIDE SEQUENCE [LARGE SCALE GENOMIC DNA]</scope>
    <source>
        <strain evidence="3 4">ATCC 50506</strain>
    </source>
</reference>
<dbReference type="InterPro" id="IPR006224">
    <property type="entry name" value="PsdUridine_synth_RluA-like_CS"/>
</dbReference>
<dbReference type="OrthoDB" id="424794at2759"/>
<dbReference type="EMBL" id="CP001946">
    <property type="protein sequence ID" value="ADM11518.1"/>
    <property type="molecule type" value="Genomic_DNA"/>
</dbReference>
<dbReference type="RefSeq" id="XP_003072878.1">
    <property type="nucleotide sequence ID" value="XM_003072832.1"/>
</dbReference>
<dbReference type="InterPro" id="IPR006145">
    <property type="entry name" value="PsdUridine_synth_RsuA/RluA"/>
</dbReference>
<dbReference type="SUPFAM" id="SSF55120">
    <property type="entry name" value="Pseudouridine synthase"/>
    <property type="match status" value="1"/>
</dbReference>
<feature type="domain" description="Pseudouridine synthase RsuA/RluA-like" evidence="2">
    <location>
        <begin position="91"/>
        <end position="228"/>
    </location>
</feature>
<organism evidence="3 4">
    <name type="scientific">Encephalitozoon intestinalis (strain ATCC 50506)</name>
    <name type="common">Microsporidian parasite</name>
    <name type="synonym">Septata intestinalis</name>
    <dbReference type="NCBI Taxonomy" id="876142"/>
    <lineage>
        <taxon>Eukaryota</taxon>
        <taxon>Fungi</taxon>
        <taxon>Fungi incertae sedis</taxon>
        <taxon>Microsporidia</taxon>
        <taxon>Unikaryonidae</taxon>
        <taxon>Encephalitozoon</taxon>
    </lineage>
</organism>
<accession>E0S790</accession>
<dbReference type="Gene3D" id="3.30.2350.10">
    <property type="entry name" value="Pseudouridine synthase"/>
    <property type="match status" value="1"/>
</dbReference>
<gene>
    <name evidence="3" type="ORF">Eint_050700</name>
</gene>
<dbReference type="GO" id="GO:0003723">
    <property type="term" value="F:RNA binding"/>
    <property type="evidence" value="ECO:0007669"/>
    <property type="project" value="UniProtKB-KW"/>
</dbReference>
<dbReference type="VEuPathDB" id="MicrosporidiaDB:Eint_050700"/>
<sequence>MAKGEAEYFFTFRTNVKGRWCEKPVIDVLASEFRTRTKDYFLSALECGAVTVNEEIVEPGRILRIGDVIRHTVHIHEPAHPEIDIIREEQDYVVVNKPPGMPCHPTGGYREYSVTRALFGDKKVACINRLDMPVSGVLIVAVKNHSKCLEAIREARKIYLAKVQGLFPDSIDVDKKISCAEGKHRYVSDEGKACLTLFRRLAYKDGHSLVECRPITGRTHQIRIHLQSIGFPIVNDIMYGDGELPQPLWDSTCNAEISGFEDKRKYEYVVRSCKGRNNRSFVTKDYYICLHAWKYTYNGIEYVANLPEWCKDWGLEP</sequence>
<keyword evidence="1" id="KW-0694">RNA-binding</keyword>
<dbReference type="PROSITE" id="PS01129">
    <property type="entry name" value="PSI_RLU"/>
    <property type="match status" value="1"/>
</dbReference>
<name>E0S790_ENCIT</name>
<dbReference type="GeneID" id="9699198"/>
<evidence type="ECO:0000313" key="4">
    <source>
        <dbReference type="Proteomes" id="UP000002313"/>
    </source>
</evidence>
<dbReference type="InterPro" id="IPR050188">
    <property type="entry name" value="RluA_PseudoU_synthase"/>
</dbReference>
<dbReference type="InterPro" id="IPR020103">
    <property type="entry name" value="PsdUridine_synth_cat_dom_sf"/>
</dbReference>
<dbReference type="PANTHER" id="PTHR21600">
    <property type="entry name" value="MITOCHONDRIAL RNA PSEUDOURIDINE SYNTHASE"/>
    <property type="match status" value="1"/>
</dbReference>
<proteinExistence type="predicted"/>
<dbReference type="HOGENOM" id="CLU_016902_12_1_1"/>
<protein>
    <submittedName>
        <fullName evidence="3">Pseudouridylate synthase</fullName>
    </submittedName>
</protein>
<evidence type="ECO:0000313" key="3">
    <source>
        <dbReference type="EMBL" id="ADM11518.1"/>
    </source>
</evidence>
<dbReference type="GO" id="GO:0000455">
    <property type="term" value="P:enzyme-directed rRNA pseudouridine synthesis"/>
    <property type="evidence" value="ECO:0007669"/>
    <property type="project" value="TreeGrafter"/>
</dbReference>
<dbReference type="KEGG" id="ein:Eint_050700"/>
<reference evidence="3 4" key="1">
    <citation type="journal article" date="2010" name="Nat. Commun.">
        <title>The complete sequence of the smallest known nuclear genome from the microsporidian Encephalitozoon intestinalis.</title>
        <authorList>
            <person name="Corradi N."/>
            <person name="Pombert J.-F."/>
            <person name="Farinelli L."/>
            <person name="Didier E.S."/>
            <person name="Keeling P.J."/>
        </authorList>
    </citation>
    <scope>NUCLEOTIDE SEQUENCE [LARGE SCALE GENOMIC DNA]</scope>
    <source>
        <strain evidence="3 4">ATCC 50506</strain>
    </source>
</reference>
<keyword evidence="4" id="KW-1185">Reference proteome</keyword>
<dbReference type="AlphaFoldDB" id="E0S790"/>
<dbReference type="Pfam" id="PF00849">
    <property type="entry name" value="PseudoU_synth_2"/>
    <property type="match status" value="1"/>
</dbReference>